<keyword evidence="3" id="KW-0804">Transcription</keyword>
<reference evidence="5" key="2">
    <citation type="journal article" date="2021" name="PeerJ">
        <title>Extensive microbial diversity within the chicken gut microbiome revealed by metagenomics and culture.</title>
        <authorList>
            <person name="Gilroy R."/>
            <person name="Ravi A."/>
            <person name="Getino M."/>
            <person name="Pursley I."/>
            <person name="Horton D.L."/>
            <person name="Alikhan N.F."/>
            <person name="Baker D."/>
            <person name="Gharbi K."/>
            <person name="Hall N."/>
            <person name="Watson M."/>
            <person name="Adriaenssens E.M."/>
            <person name="Foster-Nyarko E."/>
            <person name="Jarju S."/>
            <person name="Secka A."/>
            <person name="Antonio M."/>
            <person name="Oren A."/>
            <person name="Chaudhuri R.R."/>
            <person name="La Ragione R."/>
            <person name="Hildebrand F."/>
            <person name="Pallen M.J."/>
        </authorList>
    </citation>
    <scope>NUCLEOTIDE SEQUENCE</scope>
    <source>
        <strain evidence="5">USAMLcec3-3695</strain>
    </source>
</reference>
<dbReference type="SUPFAM" id="SSF46689">
    <property type="entry name" value="Homeodomain-like"/>
    <property type="match status" value="1"/>
</dbReference>
<evidence type="ECO:0000259" key="4">
    <source>
        <dbReference type="PROSITE" id="PS01124"/>
    </source>
</evidence>
<dbReference type="Proteomes" id="UP000824109">
    <property type="component" value="Unassembled WGS sequence"/>
</dbReference>
<gene>
    <name evidence="5" type="ORF">IAA61_09960</name>
</gene>
<evidence type="ECO:0000313" key="5">
    <source>
        <dbReference type="EMBL" id="HIU58117.1"/>
    </source>
</evidence>
<dbReference type="AlphaFoldDB" id="A0A9D1SFU4"/>
<dbReference type="PANTHER" id="PTHR43280:SF2">
    <property type="entry name" value="HTH-TYPE TRANSCRIPTIONAL REGULATOR EXSA"/>
    <property type="match status" value="1"/>
</dbReference>
<reference evidence="5" key="1">
    <citation type="submission" date="2020-10" db="EMBL/GenBank/DDBJ databases">
        <authorList>
            <person name="Gilroy R."/>
        </authorList>
    </citation>
    <scope>NUCLEOTIDE SEQUENCE</scope>
    <source>
        <strain evidence="5">USAMLcec3-3695</strain>
    </source>
</reference>
<evidence type="ECO:0000256" key="3">
    <source>
        <dbReference type="ARBA" id="ARBA00023163"/>
    </source>
</evidence>
<keyword evidence="2" id="KW-0238">DNA-binding</keyword>
<dbReference type="PROSITE" id="PS01124">
    <property type="entry name" value="HTH_ARAC_FAMILY_2"/>
    <property type="match status" value="1"/>
</dbReference>
<sequence>SYITTQRITHAKQLLRDGSSVTETQQKTGYKSYEHFFRTFKKTVGMTPKEYKDLYFISKE</sequence>
<dbReference type="PANTHER" id="PTHR43280">
    <property type="entry name" value="ARAC-FAMILY TRANSCRIPTIONAL REGULATOR"/>
    <property type="match status" value="1"/>
</dbReference>
<dbReference type="GO" id="GO:0043565">
    <property type="term" value="F:sequence-specific DNA binding"/>
    <property type="evidence" value="ECO:0007669"/>
    <property type="project" value="InterPro"/>
</dbReference>
<organism evidence="5 6">
    <name type="scientific">Candidatus Ornithomonoglobus merdipullorum</name>
    <dbReference type="NCBI Taxonomy" id="2840895"/>
    <lineage>
        <taxon>Bacteria</taxon>
        <taxon>Bacillati</taxon>
        <taxon>Bacillota</taxon>
        <taxon>Clostridia</taxon>
        <taxon>Candidatus Ornithomonoglobus</taxon>
    </lineage>
</organism>
<accession>A0A9D1SFU4</accession>
<dbReference type="Gene3D" id="1.10.10.60">
    <property type="entry name" value="Homeodomain-like"/>
    <property type="match status" value="1"/>
</dbReference>
<comment type="caution">
    <text evidence="5">The sequence shown here is derived from an EMBL/GenBank/DDBJ whole genome shotgun (WGS) entry which is preliminary data.</text>
</comment>
<dbReference type="InterPro" id="IPR018060">
    <property type="entry name" value="HTH_AraC"/>
</dbReference>
<evidence type="ECO:0000256" key="1">
    <source>
        <dbReference type="ARBA" id="ARBA00023015"/>
    </source>
</evidence>
<dbReference type="SMART" id="SM00342">
    <property type="entry name" value="HTH_ARAC"/>
    <property type="match status" value="1"/>
</dbReference>
<dbReference type="GO" id="GO:0003700">
    <property type="term" value="F:DNA-binding transcription factor activity"/>
    <property type="evidence" value="ECO:0007669"/>
    <property type="project" value="InterPro"/>
</dbReference>
<dbReference type="InterPro" id="IPR009057">
    <property type="entry name" value="Homeodomain-like_sf"/>
</dbReference>
<dbReference type="Pfam" id="PF12833">
    <property type="entry name" value="HTH_18"/>
    <property type="match status" value="1"/>
</dbReference>
<dbReference type="EMBL" id="DVNB01000100">
    <property type="protein sequence ID" value="HIU58117.1"/>
    <property type="molecule type" value="Genomic_DNA"/>
</dbReference>
<dbReference type="PRINTS" id="PR00032">
    <property type="entry name" value="HTHARAC"/>
</dbReference>
<dbReference type="InterPro" id="IPR020449">
    <property type="entry name" value="Tscrpt_reg_AraC-type_HTH"/>
</dbReference>
<feature type="domain" description="HTH araC/xylS-type" evidence="4">
    <location>
        <begin position="1"/>
        <end position="54"/>
    </location>
</feature>
<evidence type="ECO:0000313" key="6">
    <source>
        <dbReference type="Proteomes" id="UP000824109"/>
    </source>
</evidence>
<feature type="non-terminal residue" evidence="5">
    <location>
        <position position="1"/>
    </location>
</feature>
<name>A0A9D1SFU4_9FIRM</name>
<keyword evidence="1" id="KW-0805">Transcription regulation</keyword>
<proteinExistence type="predicted"/>
<evidence type="ECO:0000256" key="2">
    <source>
        <dbReference type="ARBA" id="ARBA00023125"/>
    </source>
</evidence>
<protein>
    <submittedName>
        <fullName evidence="5">Helix-turn-helix domain-containing protein</fullName>
    </submittedName>
</protein>